<gene>
    <name evidence="2" type="ORF">Strvi_4465</name>
</gene>
<proteinExistence type="predicted"/>
<dbReference type="EMBL" id="CP002994">
    <property type="protein sequence ID" value="AEM84094.1"/>
    <property type="molecule type" value="Genomic_DNA"/>
</dbReference>
<dbReference type="Pfam" id="PF06527">
    <property type="entry name" value="TniQ"/>
    <property type="match status" value="1"/>
</dbReference>
<reference evidence="2" key="1">
    <citation type="submission" date="2011-08" db="EMBL/GenBank/DDBJ databases">
        <title>Complete sequence of chromosome of Streptomyces violaceusniger Tu 4113.</title>
        <authorList>
            <consortium name="US DOE Joint Genome Institute"/>
            <person name="Lucas S."/>
            <person name="Han J."/>
            <person name="Lapidus A."/>
            <person name="Cheng J.-F."/>
            <person name="Goodwin L."/>
            <person name="Pitluck S."/>
            <person name="Peters L."/>
            <person name="Ivanova N."/>
            <person name="Daligault H."/>
            <person name="Detter J.C."/>
            <person name="Han C."/>
            <person name="Tapia R."/>
            <person name="Land M."/>
            <person name="Hauser L."/>
            <person name="Kyrpides N."/>
            <person name="Ivanova N."/>
            <person name="Pagani I."/>
            <person name="Hagen A."/>
            <person name="Katz L."/>
            <person name="Fiedler H.-P."/>
            <person name="Keasling J."/>
            <person name="Fortman J."/>
            <person name="Woyke T."/>
        </authorList>
    </citation>
    <scope>NUCLEOTIDE SEQUENCE [LARGE SCALE GENOMIC DNA]</scope>
    <source>
        <strain evidence="2">Tu 4113</strain>
    </source>
</reference>
<name>G2NU60_STRV4</name>
<protein>
    <recommendedName>
        <fullName evidence="1">TniQ domain-containing protein</fullName>
    </recommendedName>
</protein>
<dbReference type="RefSeq" id="WP_014057592.1">
    <property type="nucleotide sequence ID" value="NC_015957.1"/>
</dbReference>
<dbReference type="Proteomes" id="UP000008703">
    <property type="component" value="Chromosome"/>
</dbReference>
<accession>G2NU60</accession>
<sequence length="276" mass="31256">MTTRLRALPLTPPPVHGETIGSYLNRLADANHLTIGHLSSLIGPSRQHRRVDNRVGYWTPATLSRLAVLTGRSASLLVHAMPPLGAIGDPSLRLPRSVTEEVTEPRRRPACRLCMARRHIRGLVVRSTPPHQGVCHRHHRWLLGDEQHDLTRLPEVLRANRRHQRIVRRGTPPSTDLAYADARDRALKWFASETGGPSLRQRWDRRLDVLGEDPFGDPYRASDARIELVTYPEAVVLTGLFASSHWRDHSHLPAEAARRLGIVPQKWVVIPKIRWS</sequence>
<evidence type="ECO:0000259" key="1">
    <source>
        <dbReference type="Pfam" id="PF06527"/>
    </source>
</evidence>
<feature type="domain" description="TniQ" evidence="1">
    <location>
        <begin position="9"/>
        <end position="140"/>
    </location>
</feature>
<dbReference type="InterPro" id="IPR009492">
    <property type="entry name" value="TniQ"/>
</dbReference>
<dbReference type="AlphaFoldDB" id="G2NU60"/>
<dbReference type="HOGENOM" id="CLU_063233_0_0_11"/>
<organism evidence="2 3">
    <name type="scientific">Streptomyces violaceusniger (strain Tu 4113)</name>
    <dbReference type="NCBI Taxonomy" id="653045"/>
    <lineage>
        <taxon>Bacteria</taxon>
        <taxon>Bacillati</taxon>
        <taxon>Actinomycetota</taxon>
        <taxon>Actinomycetes</taxon>
        <taxon>Kitasatosporales</taxon>
        <taxon>Streptomycetaceae</taxon>
        <taxon>Streptomyces</taxon>
        <taxon>Streptomyces violaceusniger group</taxon>
    </lineage>
</organism>
<dbReference type="eggNOG" id="ENOG5033EE9">
    <property type="taxonomic scope" value="Bacteria"/>
</dbReference>
<dbReference type="KEGG" id="svl:Strvi_4465"/>
<evidence type="ECO:0000313" key="3">
    <source>
        <dbReference type="Proteomes" id="UP000008703"/>
    </source>
</evidence>
<evidence type="ECO:0000313" key="2">
    <source>
        <dbReference type="EMBL" id="AEM84094.1"/>
    </source>
</evidence>
<keyword evidence="3" id="KW-1185">Reference proteome</keyword>